<protein>
    <recommendedName>
        <fullName evidence="9">Hemoglobin</fullName>
    </recommendedName>
</protein>
<evidence type="ECO:0000256" key="1">
    <source>
        <dbReference type="ARBA" id="ARBA00022448"/>
    </source>
</evidence>
<gene>
    <name evidence="7" type="ORF">A6F49_14445</name>
</gene>
<evidence type="ECO:0000256" key="4">
    <source>
        <dbReference type="ARBA" id="ARBA00023004"/>
    </source>
</evidence>
<feature type="compositionally biased region" description="Low complexity" evidence="6">
    <location>
        <begin position="219"/>
        <end position="241"/>
    </location>
</feature>
<keyword evidence="4" id="KW-0408">Iron</keyword>
<name>A0A1B7LXQ2_9MICC</name>
<evidence type="ECO:0000256" key="3">
    <source>
        <dbReference type="ARBA" id="ARBA00022723"/>
    </source>
</evidence>
<dbReference type="OrthoDB" id="9790913at2"/>
<evidence type="ECO:0000256" key="5">
    <source>
        <dbReference type="ARBA" id="ARBA00034496"/>
    </source>
</evidence>
<feature type="region of interest" description="Disordered" evidence="6">
    <location>
        <begin position="1"/>
        <end position="24"/>
    </location>
</feature>
<evidence type="ECO:0000256" key="6">
    <source>
        <dbReference type="SAM" id="MobiDB-lite"/>
    </source>
</evidence>
<dbReference type="InterPro" id="IPR036102">
    <property type="entry name" value="OsmC/Ohrsf"/>
</dbReference>
<accession>A0A1B7LXQ2</accession>
<dbReference type="SUPFAM" id="SSF82784">
    <property type="entry name" value="OsmC-like"/>
    <property type="match status" value="1"/>
</dbReference>
<dbReference type="Pfam" id="PF02566">
    <property type="entry name" value="OsmC"/>
    <property type="match status" value="1"/>
</dbReference>
<feature type="region of interest" description="Disordered" evidence="6">
    <location>
        <begin position="212"/>
        <end position="242"/>
    </location>
</feature>
<dbReference type="AlphaFoldDB" id="A0A1B7LXQ2"/>
<dbReference type="STRING" id="1837282.A6F49_14445"/>
<dbReference type="EMBL" id="LXEY01000021">
    <property type="protein sequence ID" value="OAV59940.1"/>
    <property type="molecule type" value="Genomic_DNA"/>
</dbReference>
<keyword evidence="1" id="KW-0813">Transport</keyword>
<keyword evidence="3" id="KW-0479">Metal-binding</keyword>
<evidence type="ECO:0000256" key="2">
    <source>
        <dbReference type="ARBA" id="ARBA00022617"/>
    </source>
</evidence>
<dbReference type="InterPro" id="IPR015946">
    <property type="entry name" value="KH_dom-like_a/b"/>
</dbReference>
<dbReference type="Pfam" id="PF01152">
    <property type="entry name" value="Bac_globin"/>
    <property type="match status" value="1"/>
</dbReference>
<dbReference type="SUPFAM" id="SSF46458">
    <property type="entry name" value="Globin-like"/>
    <property type="match status" value="1"/>
</dbReference>
<evidence type="ECO:0000313" key="8">
    <source>
        <dbReference type="Proteomes" id="UP000078292"/>
    </source>
</evidence>
<dbReference type="GO" id="GO:0005344">
    <property type="term" value="F:oxygen carrier activity"/>
    <property type="evidence" value="ECO:0007669"/>
    <property type="project" value="InterPro"/>
</dbReference>
<dbReference type="InterPro" id="IPR044203">
    <property type="entry name" value="GlbO/GLB3-like"/>
</dbReference>
<sequence>MQHEFSLRAEWNTDTTRPHPDRGFSRDVVIQADGPGELLGSAAKPFHGDAARWNPEHLLLAALAECHILSYLYVAGQAELEVEKVMVRGELTLEAGAEGGQVTSATLYPEVWVADAMQLPRARELHEEAHRQCFIARSVNFPVTIEIPNQHQIPELPKFSSRLGAPIAVLKPRQSKKPSQVTGNDDARLAAIRAEHEAEQQRRTNIAVQHTEPADAQEDANATAEQTQAAAQTAQRTNAPAEQTSFYDQVGGEPTFRKLTAEFYKQVADDEDFRAMYPEEDLGPAEERLRLFLIQYWGGPTDYSQLRGHPRLRARHMPYHVDTQARETWLRFMRNAMDTLELSPLHDDTMWDYFQRAARAMQNRH</sequence>
<dbReference type="Gene3D" id="1.10.490.10">
    <property type="entry name" value="Globins"/>
    <property type="match status" value="1"/>
</dbReference>
<keyword evidence="2" id="KW-0349">Heme</keyword>
<evidence type="ECO:0008006" key="9">
    <source>
        <dbReference type="Google" id="ProtNLM"/>
    </source>
</evidence>
<dbReference type="GO" id="GO:0019825">
    <property type="term" value="F:oxygen binding"/>
    <property type="evidence" value="ECO:0007669"/>
    <property type="project" value="InterPro"/>
</dbReference>
<dbReference type="Gene3D" id="3.30.300.20">
    <property type="match status" value="1"/>
</dbReference>
<reference evidence="7 8" key="1">
    <citation type="submission" date="2016-04" db="EMBL/GenBank/DDBJ databases">
        <title>First whole genome shotgun sequence of the bacterium Enteractinococcus sp. strain UASWS1574.</title>
        <authorList>
            <person name="Crovadore J."/>
            <person name="Chablais R."/>
            <person name="Lefort F."/>
        </authorList>
    </citation>
    <scope>NUCLEOTIDE SEQUENCE [LARGE SCALE GENOMIC DNA]</scope>
    <source>
        <strain evidence="7 8">UASWS1574</strain>
    </source>
</reference>
<dbReference type="Proteomes" id="UP000078292">
    <property type="component" value="Unassembled WGS sequence"/>
</dbReference>
<dbReference type="GO" id="GO:0020037">
    <property type="term" value="F:heme binding"/>
    <property type="evidence" value="ECO:0007669"/>
    <property type="project" value="InterPro"/>
</dbReference>
<dbReference type="InterPro" id="IPR003718">
    <property type="entry name" value="OsmC/Ohr_fam"/>
</dbReference>
<dbReference type="PANTHER" id="PTHR47366:SF1">
    <property type="entry name" value="TWO-ON-TWO HEMOGLOBIN-3"/>
    <property type="match status" value="1"/>
</dbReference>
<dbReference type="GO" id="GO:0046872">
    <property type="term" value="F:metal ion binding"/>
    <property type="evidence" value="ECO:0007669"/>
    <property type="project" value="UniProtKB-KW"/>
</dbReference>
<keyword evidence="8" id="KW-1185">Reference proteome</keyword>
<dbReference type="InterPro" id="IPR012292">
    <property type="entry name" value="Globin/Proto"/>
</dbReference>
<comment type="similarity">
    <text evidence="5">Belongs to the truncated hemoglobin family. Group II subfamily.</text>
</comment>
<dbReference type="InterPro" id="IPR009050">
    <property type="entry name" value="Globin-like_sf"/>
</dbReference>
<dbReference type="PANTHER" id="PTHR47366">
    <property type="entry name" value="TWO-ON-TWO HEMOGLOBIN-3"/>
    <property type="match status" value="1"/>
</dbReference>
<evidence type="ECO:0000313" key="7">
    <source>
        <dbReference type="EMBL" id="OAV59940.1"/>
    </source>
</evidence>
<dbReference type="CDD" id="cd14771">
    <property type="entry name" value="TrHb2_Mt-trHbO-like_O"/>
    <property type="match status" value="1"/>
</dbReference>
<organism evidence="7 8">
    <name type="scientific">Enteractinococcus helveticum</name>
    <dbReference type="NCBI Taxonomy" id="1837282"/>
    <lineage>
        <taxon>Bacteria</taxon>
        <taxon>Bacillati</taxon>
        <taxon>Actinomycetota</taxon>
        <taxon>Actinomycetes</taxon>
        <taxon>Micrococcales</taxon>
        <taxon>Micrococcaceae</taxon>
    </lineage>
</organism>
<comment type="caution">
    <text evidence="7">The sequence shown here is derived from an EMBL/GenBank/DDBJ whole genome shotgun (WGS) entry which is preliminary data.</text>
</comment>
<dbReference type="InterPro" id="IPR001486">
    <property type="entry name" value="Hemoglobin_trunc"/>
</dbReference>
<proteinExistence type="inferred from homology"/>